<gene>
    <name evidence="3" type="ORF">CR103_02600</name>
</gene>
<dbReference type="GO" id="GO:0000155">
    <property type="term" value="F:phosphorelay sensor kinase activity"/>
    <property type="evidence" value="ECO:0007669"/>
    <property type="project" value="InterPro"/>
</dbReference>
<dbReference type="PANTHER" id="PTHR34220:SF9">
    <property type="entry name" value="SIGNAL TRANSDUCTION HISTIDINE KINASE INTERNAL REGION DOMAIN-CONTAINING PROTEIN"/>
    <property type="match status" value="1"/>
</dbReference>
<feature type="transmembrane region" description="Helical" evidence="1">
    <location>
        <begin position="45"/>
        <end position="62"/>
    </location>
</feature>
<dbReference type="SMART" id="SM00387">
    <property type="entry name" value="HATPase_c"/>
    <property type="match status" value="1"/>
</dbReference>
<dbReference type="Pfam" id="PF02518">
    <property type="entry name" value="HATPase_c"/>
    <property type="match status" value="1"/>
</dbReference>
<dbReference type="InterPro" id="IPR010559">
    <property type="entry name" value="Sig_transdc_His_kin_internal"/>
</dbReference>
<keyword evidence="1" id="KW-1133">Transmembrane helix</keyword>
<keyword evidence="3" id="KW-0808">Transferase</keyword>
<dbReference type="AlphaFoldDB" id="A0A2G8T601"/>
<sequence>MHFITRECVRVLARRLKYTLGFATLFGLVLSLTSVSPTMVVLQRAWGVGLGALLAFCILERWPRNLPAWLARWVLQLIGVVLAIPFAALLAYWIGTGGSFGFLQDTMRVKGLASLSLIGIFFAPWIALGAIVRQREAFARGQQSAFELERSKLEREALEARMRLLQAQVQPHFLFNTLANVQALVDTGSPKASHVLGTLIAYLRAAVPLLDEPFSTLRDELALARAYLELMHLRMPDRLDYVIHACEESNAMRCPPLTLLTLVENAVRHGIDPSEEGGRIEIHVQLWQQRCRVLVSDTGVGLQETGHGLGTGLTTLRERLQLSFGAGTGLKLTEVRPHGVCAELLFPAQKSMP</sequence>
<proteinExistence type="predicted"/>
<dbReference type="OrthoDB" id="2514702at2"/>
<evidence type="ECO:0000259" key="2">
    <source>
        <dbReference type="SMART" id="SM00387"/>
    </source>
</evidence>
<name>A0A2G8T601_9BURK</name>
<keyword evidence="1" id="KW-0472">Membrane</keyword>
<feature type="transmembrane region" description="Helical" evidence="1">
    <location>
        <begin position="20"/>
        <end position="39"/>
    </location>
</feature>
<accession>A0A2G8T601</accession>
<feature type="domain" description="Histidine kinase/HSP90-like ATPase" evidence="2">
    <location>
        <begin position="254"/>
        <end position="350"/>
    </location>
</feature>
<dbReference type="InterPro" id="IPR003594">
    <property type="entry name" value="HATPase_dom"/>
</dbReference>
<feature type="transmembrane region" description="Helical" evidence="1">
    <location>
        <begin position="74"/>
        <end position="94"/>
    </location>
</feature>
<keyword evidence="3" id="KW-0418">Kinase</keyword>
<keyword evidence="4" id="KW-1185">Reference proteome</keyword>
<protein>
    <submittedName>
        <fullName evidence="3">Sensor histidine kinase</fullName>
    </submittedName>
</protein>
<feature type="transmembrane region" description="Helical" evidence="1">
    <location>
        <begin position="114"/>
        <end position="132"/>
    </location>
</feature>
<evidence type="ECO:0000313" key="3">
    <source>
        <dbReference type="EMBL" id="PIL41476.1"/>
    </source>
</evidence>
<keyword evidence="1" id="KW-0812">Transmembrane</keyword>
<dbReference type="EMBL" id="PDOB01000002">
    <property type="protein sequence ID" value="PIL41476.1"/>
    <property type="molecule type" value="Genomic_DNA"/>
</dbReference>
<comment type="caution">
    <text evidence="3">The sequence shown here is derived from an EMBL/GenBank/DDBJ whole genome shotgun (WGS) entry which is preliminary data.</text>
</comment>
<dbReference type="SUPFAM" id="SSF55874">
    <property type="entry name" value="ATPase domain of HSP90 chaperone/DNA topoisomerase II/histidine kinase"/>
    <property type="match status" value="1"/>
</dbReference>
<dbReference type="Pfam" id="PF06580">
    <property type="entry name" value="His_kinase"/>
    <property type="match status" value="1"/>
</dbReference>
<dbReference type="Gene3D" id="3.30.565.10">
    <property type="entry name" value="Histidine kinase-like ATPase, C-terminal domain"/>
    <property type="match status" value="1"/>
</dbReference>
<dbReference type="InterPro" id="IPR036890">
    <property type="entry name" value="HATPase_C_sf"/>
</dbReference>
<dbReference type="GO" id="GO:0016020">
    <property type="term" value="C:membrane"/>
    <property type="evidence" value="ECO:0007669"/>
    <property type="project" value="InterPro"/>
</dbReference>
<evidence type="ECO:0000256" key="1">
    <source>
        <dbReference type="SAM" id="Phobius"/>
    </source>
</evidence>
<reference evidence="3 4" key="1">
    <citation type="submission" date="2017-10" db="EMBL/GenBank/DDBJ databases">
        <title>Massilia psychrophilum sp. nov., a novel purple-pigmented bacterium isolated from Tianshan glacier, Xinjiang Municipality, China.</title>
        <authorList>
            <person name="Wang H."/>
        </authorList>
    </citation>
    <scope>NUCLEOTIDE SEQUENCE [LARGE SCALE GENOMIC DNA]</scope>
    <source>
        <strain evidence="3 4">JCM 30813</strain>
    </source>
</reference>
<dbReference type="Proteomes" id="UP000228593">
    <property type="component" value="Unassembled WGS sequence"/>
</dbReference>
<evidence type="ECO:0000313" key="4">
    <source>
        <dbReference type="Proteomes" id="UP000228593"/>
    </source>
</evidence>
<dbReference type="InterPro" id="IPR050640">
    <property type="entry name" value="Bact_2-comp_sensor_kinase"/>
</dbReference>
<dbReference type="PANTHER" id="PTHR34220">
    <property type="entry name" value="SENSOR HISTIDINE KINASE YPDA"/>
    <property type="match status" value="1"/>
</dbReference>
<organism evidence="3 4">
    <name type="scientific">Massilia psychrophila</name>
    <dbReference type="NCBI Taxonomy" id="1603353"/>
    <lineage>
        <taxon>Bacteria</taxon>
        <taxon>Pseudomonadati</taxon>
        <taxon>Pseudomonadota</taxon>
        <taxon>Betaproteobacteria</taxon>
        <taxon>Burkholderiales</taxon>
        <taxon>Oxalobacteraceae</taxon>
        <taxon>Telluria group</taxon>
        <taxon>Massilia</taxon>
    </lineage>
</organism>